<evidence type="ECO:0000256" key="1">
    <source>
        <dbReference type="SAM" id="Coils"/>
    </source>
</evidence>
<dbReference type="KEGG" id="app:CAP2UW1_3727"/>
<dbReference type="AlphaFoldDB" id="C7RKQ9"/>
<gene>
    <name evidence="2" type="ordered locus">CAP2UW1_3727</name>
</gene>
<reference evidence="2" key="2">
    <citation type="submission" date="2009-09" db="EMBL/GenBank/DDBJ databases">
        <title>Complete sequence of chromosome of Candidatus Accumulibacter phosphatis clade IIA str. UW-1.</title>
        <authorList>
            <consortium name="US DOE Joint Genome Institute"/>
            <person name="Martin H.G."/>
            <person name="Ivanova N."/>
            <person name="Kunin V."/>
            <person name="Warnecke F."/>
            <person name="Barry K."/>
            <person name="He S."/>
            <person name="Salamov A."/>
            <person name="Szeto E."/>
            <person name="Dalin E."/>
            <person name="Pangilinan J.L."/>
            <person name="Lapidus A."/>
            <person name="Lowry S."/>
            <person name="Kyrpides N.C."/>
            <person name="McMahon K.D."/>
            <person name="Hugenholtz P."/>
        </authorList>
    </citation>
    <scope>NUCLEOTIDE SEQUENCE [LARGE SCALE GENOMIC DNA]</scope>
    <source>
        <strain evidence="2">UW-1</strain>
    </source>
</reference>
<sequence>MALTPISKIVRRVRPVVSVPELADFVSMIDRQARLLVKVATTASEIIEGKESAHAVRLLELEQRREELKRRNYAALDSIPNPTPRIDEIRSTMDAIDRAAARLFVTGRDFHEWSSESDEAIRRMMTVIRNAAGNLQHGYAQLRKGSSAAEFDAHEAIGCKDAIDRHHPLALRETTTSDQQCHLPPVAQVAPKPDPTSVVGASCQEDLYANLNDIVEELVGAGIILRNWSQRLATDLQGRRDE</sequence>
<dbReference type="Gene3D" id="1.20.58.220">
    <property type="entry name" value="Phosphate transport system protein phou homolog 2, domain 2"/>
    <property type="match status" value="1"/>
</dbReference>
<name>C7RKQ9_ACCRE</name>
<dbReference type="HOGENOM" id="CLU_1076141_0_0_4"/>
<organism evidence="2">
    <name type="scientific">Accumulibacter regalis</name>
    <dbReference type="NCBI Taxonomy" id="522306"/>
    <lineage>
        <taxon>Bacteria</taxon>
        <taxon>Pseudomonadati</taxon>
        <taxon>Pseudomonadota</taxon>
        <taxon>Betaproteobacteria</taxon>
        <taxon>Candidatus Accumulibacter</taxon>
    </lineage>
</organism>
<dbReference type="EMBL" id="CP001715">
    <property type="protein sequence ID" value="ACV36979.1"/>
    <property type="molecule type" value="Genomic_DNA"/>
</dbReference>
<dbReference type="STRING" id="522306.CAP2UW1_3727"/>
<reference evidence="2" key="1">
    <citation type="submission" date="2009-08" db="EMBL/GenBank/DDBJ databases">
        <authorList>
            <consortium name="US DOE Joint Genome Institute"/>
            <person name="Lucas S."/>
            <person name="Copeland A."/>
            <person name="Lapidus A."/>
            <person name="Glavina del Rio T."/>
            <person name="Dalin E."/>
            <person name="Tice H."/>
            <person name="Bruce D."/>
            <person name="Barry K."/>
            <person name="Pitluck S."/>
            <person name="Lowry S."/>
            <person name="Larimer F."/>
            <person name="Land M."/>
            <person name="Hauser L."/>
            <person name="Kyrpides N."/>
            <person name="Ivanova N."/>
            <person name="McMahon K.D."/>
            <person name="Hugenholtz P."/>
        </authorList>
    </citation>
    <scope>NUCLEOTIDE SEQUENCE</scope>
    <source>
        <strain evidence="2">UW-1</strain>
    </source>
</reference>
<keyword evidence="1" id="KW-0175">Coiled coil</keyword>
<proteinExistence type="predicted"/>
<protein>
    <submittedName>
        <fullName evidence="2">Uncharacterized protein</fullName>
    </submittedName>
</protein>
<evidence type="ECO:0000313" key="2">
    <source>
        <dbReference type="EMBL" id="ACV36979.1"/>
    </source>
</evidence>
<dbReference type="InterPro" id="IPR038078">
    <property type="entry name" value="PhoU-like_sf"/>
</dbReference>
<accession>C7RKQ9</accession>
<feature type="coiled-coil region" evidence="1">
    <location>
        <begin position="51"/>
        <end position="78"/>
    </location>
</feature>